<keyword evidence="1" id="KW-0472">Membrane</keyword>
<feature type="transmembrane region" description="Helical" evidence="1">
    <location>
        <begin position="20"/>
        <end position="44"/>
    </location>
</feature>
<dbReference type="NCBIfam" id="NF040535">
    <property type="entry name" value="LiaF_C_term"/>
    <property type="match status" value="1"/>
</dbReference>
<evidence type="ECO:0000259" key="3">
    <source>
        <dbReference type="Pfam" id="PF24661"/>
    </source>
</evidence>
<dbReference type="PIRSF" id="PIRSF031509">
    <property type="entry name" value="Cell_wall_LiaF/YvqF"/>
    <property type="match status" value="1"/>
</dbReference>
<name>A0AAW9JUN5_CARML</name>
<sequence length="247" mass="27866">MNNKWKLFILAECLLLIGLVYQIFSAVPLLIAFISGAGLFAWSLKNKFQKKRSNSFWIVLGSLLMIFVLLSSSAFWAIIIIGVVFFIGNGSDMFTNMKSNDFSKAPWKNKEMIIVETSGAVKKNNKRMKRPWIGNERIGNSVYEWDDINFSIFAGDTIVDLGNTLLPKDESYVVIRKGFGKTRILVPVGVGIMIEHSAISGKIKFEGEFFSLKNESVKLYSEQYEESTRKIKIITNILIGDLEVIGI</sequence>
<proteinExistence type="predicted"/>
<dbReference type="InterPro" id="IPR047793">
    <property type="entry name" value="LiaF_C"/>
</dbReference>
<dbReference type="RefSeq" id="WP_201730463.1">
    <property type="nucleotide sequence ID" value="NZ_CAJGUR010000010.1"/>
</dbReference>
<feature type="transmembrane region" description="Helical" evidence="1">
    <location>
        <begin position="56"/>
        <end position="87"/>
    </location>
</feature>
<organism evidence="4 5">
    <name type="scientific">Carnobacterium maltaromaticum</name>
    <name type="common">Carnobacterium piscicola</name>
    <dbReference type="NCBI Taxonomy" id="2751"/>
    <lineage>
        <taxon>Bacteria</taxon>
        <taxon>Bacillati</taxon>
        <taxon>Bacillota</taxon>
        <taxon>Bacilli</taxon>
        <taxon>Lactobacillales</taxon>
        <taxon>Carnobacteriaceae</taxon>
        <taxon>Carnobacterium</taxon>
    </lineage>
</organism>
<comment type="caution">
    <text evidence="4">The sequence shown here is derived from an EMBL/GenBank/DDBJ whole genome shotgun (WGS) entry which is preliminary data.</text>
</comment>
<feature type="domain" description="Cell wall-active antibiotics response LiaF-like C-terminal" evidence="2">
    <location>
        <begin position="132"/>
        <end position="244"/>
    </location>
</feature>
<dbReference type="AlphaFoldDB" id="A0AAW9JUN5"/>
<evidence type="ECO:0000259" key="2">
    <source>
        <dbReference type="Pfam" id="PF09922"/>
    </source>
</evidence>
<gene>
    <name evidence="4" type="primary">liaF</name>
    <name evidence="4" type="ORF">RAK27_16560</name>
</gene>
<dbReference type="GO" id="GO:0016020">
    <property type="term" value="C:membrane"/>
    <property type="evidence" value="ECO:0007669"/>
    <property type="project" value="InterPro"/>
</dbReference>
<protein>
    <submittedName>
        <fullName evidence="4">Cell wall-active antibiotics response protein LiaF</fullName>
    </submittedName>
</protein>
<dbReference type="InterPro" id="IPR056066">
    <property type="entry name" value="DUF7649"/>
</dbReference>
<keyword evidence="1" id="KW-1133">Transmembrane helix</keyword>
<evidence type="ECO:0000313" key="5">
    <source>
        <dbReference type="Proteomes" id="UP001290462"/>
    </source>
</evidence>
<reference evidence="4" key="1">
    <citation type="submission" date="2023-08" db="EMBL/GenBank/DDBJ databases">
        <title>Genomic characterization of piscicolin 126 produced by Carnobacterium maltaromaticum CM22 strain isolated from salmon (Salmo salar).</title>
        <authorList>
            <person name="Gonzalez-Gragera E."/>
            <person name="Garcia-Lopez J.D."/>
            <person name="Teso-Perez C."/>
            <person name="Gimenez-Hernandez I."/>
            <person name="Peralta-Sanchez J.M."/>
            <person name="Valdivia E."/>
            <person name="Montalban-Lopez M."/>
            <person name="Martin-Platero A.M."/>
            <person name="Banos A."/>
            <person name="Martinez-Bueno M."/>
        </authorList>
    </citation>
    <scope>NUCLEOTIDE SEQUENCE</scope>
    <source>
        <strain evidence="4">CM22</strain>
    </source>
</reference>
<accession>A0AAW9JUN5</accession>
<dbReference type="Pfam" id="PF09922">
    <property type="entry name" value="LiaF-like_C"/>
    <property type="match status" value="1"/>
</dbReference>
<evidence type="ECO:0000256" key="1">
    <source>
        <dbReference type="SAM" id="Phobius"/>
    </source>
</evidence>
<dbReference type="InterPro" id="IPR016975">
    <property type="entry name" value="Cell_wall_LiaF"/>
</dbReference>
<dbReference type="InterPro" id="IPR024425">
    <property type="entry name" value="LiaF-like_C"/>
</dbReference>
<dbReference type="Proteomes" id="UP001290462">
    <property type="component" value="Unassembled WGS sequence"/>
</dbReference>
<dbReference type="Pfam" id="PF24661">
    <property type="entry name" value="DUF7649"/>
    <property type="match status" value="1"/>
</dbReference>
<evidence type="ECO:0000313" key="4">
    <source>
        <dbReference type="EMBL" id="MDZ5760252.1"/>
    </source>
</evidence>
<dbReference type="EMBL" id="JAVBVO010000005">
    <property type="protein sequence ID" value="MDZ5760252.1"/>
    <property type="molecule type" value="Genomic_DNA"/>
</dbReference>
<feature type="domain" description="DUF7649" evidence="3">
    <location>
        <begin position="2"/>
        <end position="88"/>
    </location>
</feature>
<keyword evidence="1" id="KW-0812">Transmembrane</keyword>